<evidence type="ECO:0000313" key="2">
    <source>
        <dbReference type="EMBL" id="KAK9691070.1"/>
    </source>
</evidence>
<gene>
    <name evidence="2" type="ORF">RND81_09G173800</name>
</gene>
<protein>
    <recommendedName>
        <fullName evidence="1">F-box domain-containing protein</fullName>
    </recommendedName>
</protein>
<dbReference type="PANTHER" id="PTHR31672:SF13">
    <property type="entry name" value="F-BOX PROTEIN CPR30-LIKE"/>
    <property type="match status" value="1"/>
</dbReference>
<dbReference type="AlphaFoldDB" id="A0AAW1IPE5"/>
<dbReference type="CDD" id="cd22157">
    <property type="entry name" value="F-box_AtFBW1-like"/>
    <property type="match status" value="1"/>
</dbReference>
<dbReference type="InterPro" id="IPR015915">
    <property type="entry name" value="Kelch-typ_b-propeller"/>
</dbReference>
<dbReference type="PANTHER" id="PTHR31672">
    <property type="entry name" value="BNACNNG10540D PROTEIN"/>
    <property type="match status" value="1"/>
</dbReference>
<accession>A0AAW1IPE5</accession>
<dbReference type="InterPro" id="IPR050796">
    <property type="entry name" value="SCF_F-box_component"/>
</dbReference>
<dbReference type="InterPro" id="IPR001810">
    <property type="entry name" value="F-box_dom"/>
</dbReference>
<name>A0AAW1IPE5_SAPOF</name>
<dbReference type="Pfam" id="PF08268">
    <property type="entry name" value="FBA_3"/>
    <property type="match status" value="1"/>
</dbReference>
<comment type="caution">
    <text evidence="2">The sequence shown here is derived from an EMBL/GenBank/DDBJ whole genome shotgun (WGS) entry which is preliminary data.</text>
</comment>
<dbReference type="PROSITE" id="PS50181">
    <property type="entry name" value="FBOX"/>
    <property type="match status" value="1"/>
</dbReference>
<feature type="domain" description="F-box" evidence="1">
    <location>
        <begin position="37"/>
        <end position="84"/>
    </location>
</feature>
<proteinExistence type="predicted"/>
<dbReference type="InterPro" id="IPR017451">
    <property type="entry name" value="F-box-assoc_interact_dom"/>
</dbReference>
<evidence type="ECO:0000259" key="1">
    <source>
        <dbReference type="PROSITE" id="PS50181"/>
    </source>
</evidence>
<dbReference type="InterPro" id="IPR013187">
    <property type="entry name" value="F-box-assoc_dom_typ3"/>
</dbReference>
<organism evidence="2 3">
    <name type="scientific">Saponaria officinalis</name>
    <name type="common">Common soapwort</name>
    <name type="synonym">Lychnis saponaria</name>
    <dbReference type="NCBI Taxonomy" id="3572"/>
    <lineage>
        <taxon>Eukaryota</taxon>
        <taxon>Viridiplantae</taxon>
        <taxon>Streptophyta</taxon>
        <taxon>Embryophyta</taxon>
        <taxon>Tracheophyta</taxon>
        <taxon>Spermatophyta</taxon>
        <taxon>Magnoliopsida</taxon>
        <taxon>eudicotyledons</taxon>
        <taxon>Gunneridae</taxon>
        <taxon>Pentapetalae</taxon>
        <taxon>Caryophyllales</taxon>
        <taxon>Caryophyllaceae</taxon>
        <taxon>Caryophylleae</taxon>
        <taxon>Saponaria</taxon>
    </lineage>
</organism>
<sequence>MALSLQRYMQPNGSSPLIRLLKERSIREHERAISITIQNADRLDENVIIEILSWLPVRSLLRYKSVCKSWYAIISSPDFISKHLKNYYNNNCDWRGFLLTQYHIDQCELQTYVLFVDETHRVLAREQLFDMPVFSSFIYGPCDGLYYLYEAIRYPLERAIWNPAINEFKFLPPLITKPNPPLNTVDGAGEDYGFGHDPKNGDYKVVVIKGYLNTINDDSDYPQSIFVYSLRNDSWKYCGDLGRYYWFKYSKCCNFVNGCCYWLESIKHSLAIVSFDMATDAFEEISLPDYIQLKSDSNCQRCLAIYDKNVALLCVHPESEFLDIWALKDGIWSLRFTMGPFQDIARPIGHWGDNKVILESVAFKLLVLDLESKEIKHLACGNFKPCNEISICKESLVSINKGESCHGKGEDHNVTKHDRSPVEINKCDLDDDFEFGIRELFYNESDEITSECDFGFEIHELFHSESGETTLEF</sequence>
<dbReference type="Gene3D" id="1.20.1280.50">
    <property type="match status" value="1"/>
</dbReference>
<dbReference type="SUPFAM" id="SSF117281">
    <property type="entry name" value="Kelch motif"/>
    <property type="match status" value="1"/>
</dbReference>
<dbReference type="SUPFAM" id="SSF81383">
    <property type="entry name" value="F-box domain"/>
    <property type="match status" value="1"/>
</dbReference>
<dbReference type="InterPro" id="IPR036047">
    <property type="entry name" value="F-box-like_dom_sf"/>
</dbReference>
<evidence type="ECO:0000313" key="3">
    <source>
        <dbReference type="Proteomes" id="UP001443914"/>
    </source>
</evidence>
<dbReference type="Pfam" id="PF00646">
    <property type="entry name" value="F-box"/>
    <property type="match status" value="1"/>
</dbReference>
<reference evidence="2" key="1">
    <citation type="submission" date="2024-03" db="EMBL/GenBank/DDBJ databases">
        <title>WGS assembly of Saponaria officinalis var. Norfolk2.</title>
        <authorList>
            <person name="Jenkins J."/>
            <person name="Shu S."/>
            <person name="Grimwood J."/>
            <person name="Barry K."/>
            <person name="Goodstein D."/>
            <person name="Schmutz J."/>
            <person name="Leebens-Mack J."/>
            <person name="Osbourn A."/>
        </authorList>
    </citation>
    <scope>NUCLEOTIDE SEQUENCE [LARGE SCALE GENOMIC DNA]</scope>
    <source>
        <strain evidence="2">JIC</strain>
    </source>
</reference>
<keyword evidence="3" id="KW-1185">Reference proteome</keyword>
<dbReference type="SMART" id="SM00256">
    <property type="entry name" value="FBOX"/>
    <property type="match status" value="1"/>
</dbReference>
<dbReference type="NCBIfam" id="TIGR01640">
    <property type="entry name" value="F_box_assoc_1"/>
    <property type="match status" value="1"/>
</dbReference>
<dbReference type="Proteomes" id="UP001443914">
    <property type="component" value="Unassembled WGS sequence"/>
</dbReference>
<dbReference type="EMBL" id="JBDFQZ010000009">
    <property type="protein sequence ID" value="KAK9691070.1"/>
    <property type="molecule type" value="Genomic_DNA"/>
</dbReference>